<sequence>QRCTSDTVDRARVRAVCLRPPYGQGDAGGAAGRGGAEPPAAAGRVATRRRARRGGRGGRLRRGRRGLGRVHEVERPGGHHAGALRPGAGRVPGEAVRARRAHRRRAHAADYCRRHGAGAAARAQRRQGGRPLPGRVPQIAQGSRHGGGGGGPRGLPPRRGAPPGGVGDLAAHAGAVRDHAARGGATADRGAALRRADGGAARAEGRAGAPAGAPPRAVDAERRGARRR</sequence>
<keyword evidence="3" id="KW-1185">Reference proteome</keyword>
<feature type="compositionally biased region" description="Gly residues" evidence="1">
    <location>
        <begin position="25"/>
        <end position="35"/>
    </location>
</feature>
<feature type="region of interest" description="Disordered" evidence="1">
    <location>
        <begin position="20"/>
        <end position="228"/>
    </location>
</feature>
<name>A0ABN9R8C9_9DINO</name>
<dbReference type="EMBL" id="CAUYUJ010005707">
    <property type="protein sequence ID" value="CAK0814681.1"/>
    <property type="molecule type" value="Genomic_DNA"/>
</dbReference>
<proteinExistence type="predicted"/>
<feature type="non-terminal residue" evidence="2">
    <location>
        <position position="228"/>
    </location>
</feature>
<accession>A0ABN9R8C9</accession>
<feature type="compositionally biased region" description="Low complexity" evidence="1">
    <location>
        <begin position="129"/>
        <end position="138"/>
    </location>
</feature>
<gene>
    <name evidence="2" type="ORF">PCOR1329_LOCUS18212</name>
</gene>
<evidence type="ECO:0000313" key="2">
    <source>
        <dbReference type="EMBL" id="CAK0814681.1"/>
    </source>
</evidence>
<reference evidence="2" key="1">
    <citation type="submission" date="2023-10" db="EMBL/GenBank/DDBJ databases">
        <authorList>
            <person name="Chen Y."/>
            <person name="Shah S."/>
            <person name="Dougan E. K."/>
            <person name="Thang M."/>
            <person name="Chan C."/>
        </authorList>
    </citation>
    <scope>NUCLEOTIDE SEQUENCE [LARGE SCALE GENOMIC DNA]</scope>
</reference>
<feature type="compositionally biased region" description="Gly residues" evidence="1">
    <location>
        <begin position="144"/>
        <end position="153"/>
    </location>
</feature>
<protein>
    <submittedName>
        <fullName evidence="2">Uncharacterized protein</fullName>
    </submittedName>
</protein>
<feature type="compositionally biased region" description="Basic and acidic residues" evidence="1">
    <location>
        <begin position="218"/>
        <end position="228"/>
    </location>
</feature>
<feature type="compositionally biased region" description="Basic residues" evidence="1">
    <location>
        <begin position="46"/>
        <end position="68"/>
    </location>
</feature>
<evidence type="ECO:0000256" key="1">
    <source>
        <dbReference type="SAM" id="MobiDB-lite"/>
    </source>
</evidence>
<evidence type="ECO:0000313" key="3">
    <source>
        <dbReference type="Proteomes" id="UP001189429"/>
    </source>
</evidence>
<dbReference type="Proteomes" id="UP001189429">
    <property type="component" value="Unassembled WGS sequence"/>
</dbReference>
<feature type="compositionally biased region" description="Low complexity" evidence="1">
    <location>
        <begin position="36"/>
        <end position="45"/>
    </location>
</feature>
<feature type="compositionally biased region" description="Low complexity" evidence="1">
    <location>
        <begin position="198"/>
        <end position="217"/>
    </location>
</feature>
<feature type="non-terminal residue" evidence="2">
    <location>
        <position position="1"/>
    </location>
</feature>
<organism evidence="2 3">
    <name type="scientific">Prorocentrum cordatum</name>
    <dbReference type="NCBI Taxonomy" id="2364126"/>
    <lineage>
        <taxon>Eukaryota</taxon>
        <taxon>Sar</taxon>
        <taxon>Alveolata</taxon>
        <taxon>Dinophyceae</taxon>
        <taxon>Prorocentrales</taxon>
        <taxon>Prorocentraceae</taxon>
        <taxon>Prorocentrum</taxon>
    </lineage>
</organism>
<comment type="caution">
    <text evidence="2">The sequence shown here is derived from an EMBL/GenBank/DDBJ whole genome shotgun (WGS) entry which is preliminary data.</text>
</comment>